<protein>
    <submittedName>
        <fullName evidence="3">DUF1851 domain-containing protein</fullName>
    </submittedName>
</protein>
<dbReference type="RefSeq" id="WP_204661815.1">
    <property type="nucleotide sequence ID" value="NZ_CP056775.1"/>
</dbReference>
<evidence type="ECO:0000313" key="3">
    <source>
        <dbReference type="EMBL" id="QRR00602.1"/>
    </source>
</evidence>
<evidence type="ECO:0000259" key="2">
    <source>
        <dbReference type="Pfam" id="PF08906"/>
    </source>
</evidence>
<evidence type="ECO:0000259" key="1">
    <source>
        <dbReference type="Pfam" id="PF08887"/>
    </source>
</evidence>
<sequence length="196" mass="22574">MITELKAFYEYNLPVEPYAKVPAETIDRYRSVLPDYFITLWEKEGLLTLKDRFFWLVNPEEYTEVLSWFIPKAEQYTVLLRTAFGGMVFFDKTAEGHDEHSGKEAYNFICPVYQTITPFTSALDAVLNGWLTTPEIYDPLMFQSLYTLARQELPAPEADEIYGFAPAIALGGDLFPSQVKVFKLREHLSFLSQLKG</sequence>
<dbReference type="Pfam" id="PF08906">
    <property type="entry name" value="T6SS_Tdi1_C"/>
    <property type="match status" value="1"/>
</dbReference>
<gene>
    <name evidence="3" type="ORF">HWI92_06620</name>
</gene>
<reference evidence="3 4" key="1">
    <citation type="submission" date="2020-06" db="EMBL/GenBank/DDBJ databases">
        <title>Dyadobacter sandarakinus sp. nov., isolated from the soil of the Arctic Yellow River Station.</title>
        <authorList>
            <person name="Zhang Y."/>
            <person name="Peng F."/>
        </authorList>
    </citation>
    <scope>NUCLEOTIDE SEQUENCE [LARGE SCALE GENOMIC DNA]</scope>
    <source>
        <strain evidence="3 4">Q3-56</strain>
    </source>
</reference>
<organism evidence="3 4">
    <name type="scientific">Dyadobacter sandarakinus</name>
    <dbReference type="NCBI Taxonomy" id="2747268"/>
    <lineage>
        <taxon>Bacteria</taxon>
        <taxon>Pseudomonadati</taxon>
        <taxon>Bacteroidota</taxon>
        <taxon>Cytophagia</taxon>
        <taxon>Cytophagales</taxon>
        <taxon>Spirosomataceae</taxon>
        <taxon>Dyadobacter</taxon>
    </lineage>
</organism>
<dbReference type="Proteomes" id="UP000612680">
    <property type="component" value="Chromosome"/>
</dbReference>
<keyword evidence="4" id="KW-1185">Reference proteome</keyword>
<dbReference type="InterPro" id="IPR015002">
    <property type="entry name" value="T6SS_Tdi1_C"/>
</dbReference>
<name>A0ABX7I3F6_9BACT</name>
<dbReference type="InterPro" id="IPR014983">
    <property type="entry name" value="GAD-rel"/>
</dbReference>
<dbReference type="Pfam" id="PF08887">
    <property type="entry name" value="GAD-like"/>
    <property type="match status" value="1"/>
</dbReference>
<feature type="domain" description="GAD-related" evidence="1">
    <location>
        <begin position="19"/>
        <end position="92"/>
    </location>
</feature>
<evidence type="ECO:0000313" key="4">
    <source>
        <dbReference type="Proteomes" id="UP000612680"/>
    </source>
</evidence>
<proteinExistence type="predicted"/>
<dbReference type="EMBL" id="CP056775">
    <property type="protein sequence ID" value="QRR00602.1"/>
    <property type="molecule type" value="Genomic_DNA"/>
</dbReference>
<feature type="domain" description="T6SS immunity protein Tdi1 C-terminal" evidence="2">
    <location>
        <begin position="143"/>
        <end position="194"/>
    </location>
</feature>
<accession>A0ABX7I3F6</accession>